<dbReference type="Proteomes" id="UP000245207">
    <property type="component" value="Unassembled WGS sequence"/>
</dbReference>
<comment type="caution">
    <text evidence="2">The sequence shown here is derived from an EMBL/GenBank/DDBJ whole genome shotgun (WGS) entry which is preliminary data.</text>
</comment>
<feature type="region of interest" description="Disordered" evidence="1">
    <location>
        <begin position="1"/>
        <end position="54"/>
    </location>
</feature>
<dbReference type="AlphaFoldDB" id="A0A2U1MD07"/>
<protein>
    <submittedName>
        <fullName evidence="2">Uncharacterized protein</fullName>
    </submittedName>
</protein>
<accession>A0A2U1MD07</accession>
<name>A0A2U1MD07_ARTAN</name>
<sequence>MVSDIFKLLQNSQAPPPPAQNASVQPPTAPAQTAPQSTDASTEAQTFVEGEKITPTQRLFQQLDPHRETQNESQAPTTSVPTLTTEIITEAVPIRSFMPGSSTVLTTPILTEATTTTTDLLESTFSTPPQTDKGKEIKVTEDSPPKLVKATREVRRDPDEPILFEVTLHNGKIFRGTNEEVAAALEEDDKLKNELLNRPVISEVATEVIKETKKKIPGEQFLKLQADKIREANQKAKLIAERKQRNYERYVWTMTKTKGEGPITDIIIHPYKKNEPIAVTIERGPRVHERYSPFRPSDFGIKEWDMMVPILKKKNNKCVPDLLQTLTNKYKELEKCYLCD</sequence>
<evidence type="ECO:0000256" key="1">
    <source>
        <dbReference type="SAM" id="MobiDB-lite"/>
    </source>
</evidence>
<evidence type="ECO:0000313" key="3">
    <source>
        <dbReference type="Proteomes" id="UP000245207"/>
    </source>
</evidence>
<keyword evidence="3" id="KW-1185">Reference proteome</keyword>
<organism evidence="2 3">
    <name type="scientific">Artemisia annua</name>
    <name type="common">Sweet wormwood</name>
    <dbReference type="NCBI Taxonomy" id="35608"/>
    <lineage>
        <taxon>Eukaryota</taxon>
        <taxon>Viridiplantae</taxon>
        <taxon>Streptophyta</taxon>
        <taxon>Embryophyta</taxon>
        <taxon>Tracheophyta</taxon>
        <taxon>Spermatophyta</taxon>
        <taxon>Magnoliopsida</taxon>
        <taxon>eudicotyledons</taxon>
        <taxon>Gunneridae</taxon>
        <taxon>Pentapetalae</taxon>
        <taxon>asterids</taxon>
        <taxon>campanulids</taxon>
        <taxon>Asterales</taxon>
        <taxon>Asteraceae</taxon>
        <taxon>Asteroideae</taxon>
        <taxon>Anthemideae</taxon>
        <taxon>Artemisiinae</taxon>
        <taxon>Artemisia</taxon>
    </lineage>
</organism>
<feature type="compositionally biased region" description="Low complexity" evidence="1">
    <location>
        <begin position="20"/>
        <end position="38"/>
    </location>
</feature>
<gene>
    <name evidence="2" type="ORF">CTI12_AA382540</name>
</gene>
<dbReference type="EMBL" id="PKPP01005705">
    <property type="protein sequence ID" value="PWA59151.1"/>
    <property type="molecule type" value="Genomic_DNA"/>
</dbReference>
<proteinExistence type="predicted"/>
<reference evidence="2 3" key="1">
    <citation type="journal article" date="2018" name="Mol. Plant">
        <title>The genome of Artemisia annua provides insight into the evolution of Asteraceae family and artemisinin biosynthesis.</title>
        <authorList>
            <person name="Shen Q."/>
            <person name="Zhang L."/>
            <person name="Liao Z."/>
            <person name="Wang S."/>
            <person name="Yan T."/>
            <person name="Shi P."/>
            <person name="Liu M."/>
            <person name="Fu X."/>
            <person name="Pan Q."/>
            <person name="Wang Y."/>
            <person name="Lv Z."/>
            <person name="Lu X."/>
            <person name="Zhang F."/>
            <person name="Jiang W."/>
            <person name="Ma Y."/>
            <person name="Chen M."/>
            <person name="Hao X."/>
            <person name="Li L."/>
            <person name="Tang Y."/>
            <person name="Lv G."/>
            <person name="Zhou Y."/>
            <person name="Sun X."/>
            <person name="Brodelius P.E."/>
            <person name="Rose J.K.C."/>
            <person name="Tang K."/>
        </authorList>
    </citation>
    <scope>NUCLEOTIDE SEQUENCE [LARGE SCALE GENOMIC DNA]</scope>
    <source>
        <strain evidence="3">cv. Huhao1</strain>
        <tissue evidence="2">Leaf</tissue>
    </source>
</reference>
<evidence type="ECO:0000313" key="2">
    <source>
        <dbReference type="EMBL" id="PWA59151.1"/>
    </source>
</evidence>